<dbReference type="InterPro" id="IPR024590">
    <property type="entry name" value="HrpA_C"/>
</dbReference>
<dbReference type="AlphaFoldDB" id="A0A444JF39"/>
<dbReference type="Proteomes" id="UP000288892">
    <property type="component" value="Unassembled WGS sequence"/>
</dbReference>
<feature type="non-terminal residue" evidence="2">
    <location>
        <position position="1"/>
    </location>
</feature>
<proteinExistence type="predicted"/>
<protein>
    <recommendedName>
        <fullName evidence="1">RNA helicase HrpA C-terminal domain-containing protein</fullName>
    </recommendedName>
</protein>
<keyword evidence="3" id="KW-1185">Reference proteome</keyword>
<evidence type="ECO:0000313" key="3">
    <source>
        <dbReference type="Proteomes" id="UP000288892"/>
    </source>
</evidence>
<dbReference type="Pfam" id="PF11898">
    <property type="entry name" value="DUF3418"/>
    <property type="match status" value="1"/>
</dbReference>
<organism evidence="2 3">
    <name type="scientific">Candidatus Electrothrix marina</name>
    <dbReference type="NCBI Taxonomy" id="1859130"/>
    <lineage>
        <taxon>Bacteria</taxon>
        <taxon>Pseudomonadati</taxon>
        <taxon>Thermodesulfobacteriota</taxon>
        <taxon>Desulfobulbia</taxon>
        <taxon>Desulfobulbales</taxon>
        <taxon>Desulfobulbaceae</taxon>
        <taxon>Candidatus Electrothrix</taxon>
    </lineage>
</organism>
<evidence type="ECO:0000259" key="1">
    <source>
        <dbReference type="Pfam" id="PF11898"/>
    </source>
</evidence>
<feature type="domain" description="RNA helicase HrpA C-terminal" evidence="1">
    <location>
        <begin position="14"/>
        <end position="240"/>
    </location>
</feature>
<sequence length="249" mass="28117">GQYFSKEFKVIAKECKAAVAGHTASWLSLGLKAGAGETRDLLLNCIVDELFHINGELPDKAGFEQILADLREQGVTRLAREQLNQMLDLLAERRKTQVALTQSKQRAGKSRSADQARFAEYEDLLAGLVPSDFLTRLSPAEAIDRKRYLQALAKRVERAEHGPLKDTDKAKRVQPFAQQLRQLERKEAEQKAGGSIAAPCREAVARYRRMVEEFRISVFAPEIGTAQPVSEKRLKQQWQQVEESCRRVE</sequence>
<comment type="caution">
    <text evidence="2">The sequence shown here is derived from an EMBL/GenBank/DDBJ whole genome shotgun (WGS) entry which is preliminary data.</text>
</comment>
<accession>A0A444JF39</accession>
<gene>
    <name evidence="2" type="ORF">VU01_10931</name>
</gene>
<reference evidence="2 3" key="1">
    <citation type="submission" date="2017-01" db="EMBL/GenBank/DDBJ databases">
        <title>The cable genome- insights into the physiology and evolution of filamentous bacteria capable of sulfide oxidation via long distance electron transfer.</title>
        <authorList>
            <person name="Schreiber L."/>
            <person name="Bjerg J.T."/>
            <person name="Boggild A."/>
            <person name="Van De Vossenberg J."/>
            <person name="Meysman F."/>
            <person name="Nielsen L.P."/>
            <person name="Schramm A."/>
            <person name="Kjeldsen K.U."/>
        </authorList>
    </citation>
    <scope>NUCLEOTIDE SEQUENCE [LARGE SCALE GENOMIC DNA]</scope>
    <source>
        <strain evidence="2">A5</strain>
    </source>
</reference>
<name>A0A444JF39_9BACT</name>
<dbReference type="EMBL" id="MTKS01000093">
    <property type="protein sequence ID" value="RWX51709.1"/>
    <property type="molecule type" value="Genomic_DNA"/>
</dbReference>
<evidence type="ECO:0000313" key="2">
    <source>
        <dbReference type="EMBL" id="RWX51709.1"/>
    </source>
</evidence>